<dbReference type="RefSeq" id="XP_030856296.1">
    <property type="nucleotide sequence ID" value="XM_031000436.1"/>
</dbReference>
<dbReference type="GO" id="GO:0006869">
    <property type="term" value="P:lipid transport"/>
    <property type="evidence" value="ECO:0007669"/>
    <property type="project" value="UniProtKB-KW"/>
</dbReference>
<dbReference type="InterPro" id="IPR031468">
    <property type="entry name" value="SMP_LBD"/>
</dbReference>
<dbReference type="CDD" id="cd08391">
    <property type="entry name" value="C2A_C2C_Synaptotagmin_like"/>
    <property type="match status" value="1"/>
</dbReference>
<keyword evidence="4" id="KW-0813">Transport</keyword>
<dbReference type="OMA" id="CEAPVFI"/>
<dbReference type="GeneID" id="579674"/>
<dbReference type="Proteomes" id="UP000007110">
    <property type="component" value="Unassembled WGS sequence"/>
</dbReference>
<dbReference type="InterPro" id="IPR037733">
    <property type="entry name" value="Ext_Synaptotagmin_C2A"/>
</dbReference>
<dbReference type="Pfam" id="PF00168">
    <property type="entry name" value="C2"/>
    <property type="match status" value="3"/>
</dbReference>
<keyword evidence="14 16" id="KW-0472">Membrane</keyword>
<evidence type="ECO:0000256" key="16">
    <source>
        <dbReference type="SAM" id="Phobius"/>
    </source>
</evidence>
<keyword evidence="11 16" id="KW-1133">Transmembrane helix</keyword>
<dbReference type="CDD" id="cd04030">
    <property type="entry name" value="C2C_KIAA1228"/>
    <property type="match status" value="1"/>
</dbReference>
<dbReference type="InterPro" id="IPR037749">
    <property type="entry name" value="Ext_Synaptotagmin_C2B"/>
</dbReference>
<keyword evidence="8" id="KW-0677">Repeat</keyword>
<accession>A0A7M7PUQ0</accession>
<dbReference type="InterPro" id="IPR000008">
    <property type="entry name" value="C2_dom"/>
</dbReference>
<keyword evidence="13" id="KW-0446">Lipid-binding</keyword>
<sequence>MNNNSDSKGSTKRASRKLSMPKFTRQFSSTDFVKKLSPDINFGKKIKPEIGKKFWTSIGRMWATIYEDAAETLRNFVFRMVPGNSETVGDETTTEPVRNIKVEESTDLLSSIRKHGFILGILLMVWLVGYLGFSVLWLLLIVVVSVWRDRASRRKARSTALARAAVENERDSIVGVVRDLPSWVYFPDIERAEWLNQIVKHLWPYLEGYVEDLLRTSVEPAVQDNLPSYLKSFRFEKIRLGRYSPRIGGVKAYTEHVGRDEMILDLEIFYAGDCDIEISVKTVKRLKAGIQDLQLHGTLRVEMRPLVNKMPLIGGMSIYFLNRPAIDFNLTNLADLLDVPGLSNMLHGILEDQFACFLVLPNRIPLTFMDTTDINELKYPMPKGVLRITAVEARNLVRADMGLLKKGKSDPYLVINVGMQKFKTKTINNNLNPKWNQTFEALVYEEHGQTLDVDCWDEDPGSKDDPLGNLSIDIHYISKMGTFDSWLPLEDIKHGDLHLHLEWLVPSENFDIIHDQVADCIQVSSPTSESLHSCALLVVKLDSAKDLPVSSRSTSMPSPVCTLKVGQTMQKSHVQQKTMRPVWEETYHFLVMNPAMQSLDIEVTDSKKGNKTMGNVSVPLKELLLSQPDMVIERPFKLSNSGPQSNITLKMCLRALEKGQAREQHGPFEPMAALAKNQLLEEEEDEGVVNDNIDGQMEKSLEKSSDAKSDLPAAEVTINGPEEEDGQSSTPPPNGTSPRVGDGENSGVELRKRNVHPYVYENDAETSESLKIPENGDPKAPFPYGRVQMTIRYSSPRGKVIVVIHKASQLTIPDSEDMPDSYIRAYLLPDKSKSGKQKTKVIKDTRDPVFDHTFEFSCTSTELSERVLDICIKNSHSFLPLNNPTIGQVDIDLATLDLSKATTEWYNLKRISPDSVSRLSMSFTS</sequence>
<dbReference type="GO" id="GO:0005509">
    <property type="term" value="F:calcium ion binding"/>
    <property type="evidence" value="ECO:0000318"/>
    <property type="project" value="GO_Central"/>
</dbReference>
<dbReference type="InterPro" id="IPR051634">
    <property type="entry name" value="Extended_Synaptotagmin"/>
</dbReference>
<reference evidence="20" key="1">
    <citation type="submission" date="2015-02" db="EMBL/GenBank/DDBJ databases">
        <title>Genome sequencing for Strongylocentrotus purpuratus.</title>
        <authorList>
            <person name="Murali S."/>
            <person name="Liu Y."/>
            <person name="Vee V."/>
            <person name="English A."/>
            <person name="Wang M."/>
            <person name="Skinner E."/>
            <person name="Han Y."/>
            <person name="Muzny D.M."/>
            <person name="Worley K.C."/>
            <person name="Gibbs R.A."/>
        </authorList>
    </citation>
    <scope>NUCLEOTIDE SEQUENCE</scope>
</reference>
<dbReference type="KEGG" id="spu:579674"/>
<dbReference type="SMART" id="SM00239">
    <property type="entry name" value="C2"/>
    <property type="match status" value="3"/>
</dbReference>
<dbReference type="PROSITE" id="PS50004">
    <property type="entry name" value="C2"/>
    <property type="match status" value="3"/>
</dbReference>
<keyword evidence="12" id="KW-0445">Lipid transport</keyword>
<evidence type="ECO:0000313" key="20">
    <source>
        <dbReference type="Proteomes" id="UP000007110"/>
    </source>
</evidence>
<dbReference type="GO" id="GO:0031210">
    <property type="term" value="F:phosphatidylcholine binding"/>
    <property type="evidence" value="ECO:0000318"/>
    <property type="project" value="GO_Central"/>
</dbReference>
<feature type="transmembrane region" description="Helical" evidence="16">
    <location>
        <begin position="117"/>
        <end position="147"/>
    </location>
</feature>
<protein>
    <recommendedName>
        <fullName evidence="21">Extended synaptotagmin-2</fullName>
    </recommendedName>
</protein>
<evidence type="ECO:0000256" key="12">
    <source>
        <dbReference type="ARBA" id="ARBA00023055"/>
    </source>
</evidence>
<evidence type="ECO:0000256" key="15">
    <source>
        <dbReference type="SAM" id="MobiDB-lite"/>
    </source>
</evidence>
<evidence type="ECO:0000256" key="6">
    <source>
        <dbReference type="ARBA" id="ARBA00022692"/>
    </source>
</evidence>
<dbReference type="FunFam" id="2.60.40.150:FF:000025">
    <property type="entry name" value="Extended synaptotagmin 2"/>
    <property type="match status" value="1"/>
</dbReference>
<dbReference type="PROSITE" id="PS51847">
    <property type="entry name" value="SMP"/>
    <property type="match status" value="1"/>
</dbReference>
<dbReference type="InterPro" id="IPR039010">
    <property type="entry name" value="Synaptotagmin_SMP"/>
</dbReference>
<dbReference type="CDD" id="cd21670">
    <property type="entry name" value="SMP_ESyt"/>
    <property type="match status" value="1"/>
</dbReference>
<keyword evidence="6 16" id="KW-0812">Transmembrane</keyword>
<dbReference type="EnsemblMetazoa" id="XM_031000436">
    <property type="protein sequence ID" value="XP_030856296"/>
    <property type="gene ID" value="LOC579674"/>
</dbReference>
<comment type="similarity">
    <text evidence="3">Belongs to the extended synaptotagmin family.</text>
</comment>
<name>A0A7M7PUQ0_STRPU</name>
<evidence type="ECO:0000256" key="4">
    <source>
        <dbReference type="ARBA" id="ARBA00022448"/>
    </source>
</evidence>
<evidence type="ECO:0000256" key="3">
    <source>
        <dbReference type="ARBA" id="ARBA00005867"/>
    </source>
</evidence>
<dbReference type="GO" id="GO:0008429">
    <property type="term" value="F:phosphatidylethanolamine binding"/>
    <property type="evidence" value="ECO:0000318"/>
    <property type="project" value="GO_Central"/>
</dbReference>
<reference evidence="19" key="2">
    <citation type="submission" date="2021-01" db="UniProtKB">
        <authorList>
            <consortium name="EnsemblMetazoa"/>
        </authorList>
    </citation>
    <scope>IDENTIFICATION</scope>
</reference>
<evidence type="ECO:0000259" key="17">
    <source>
        <dbReference type="PROSITE" id="PS50004"/>
    </source>
</evidence>
<evidence type="ECO:0000256" key="8">
    <source>
        <dbReference type="ARBA" id="ARBA00022737"/>
    </source>
</evidence>
<keyword evidence="9" id="KW-0256">Endoplasmic reticulum</keyword>
<feature type="region of interest" description="Disordered" evidence="15">
    <location>
        <begin position="718"/>
        <end position="755"/>
    </location>
</feature>
<dbReference type="FunCoup" id="A0A7M7PUQ0">
    <property type="interactions" value="1092"/>
</dbReference>
<comment type="subcellular location">
    <subcellularLocation>
        <location evidence="1">Cell membrane</location>
        <topology evidence="1">Peripheral membrane protein</topology>
    </subcellularLocation>
    <subcellularLocation>
        <location evidence="2">Endoplasmic reticulum membrane</location>
        <topology evidence="2">Multi-pass membrane protein</topology>
    </subcellularLocation>
</comment>
<evidence type="ECO:0008006" key="21">
    <source>
        <dbReference type="Google" id="ProtNLM"/>
    </source>
</evidence>
<feature type="domain" description="C2" evidence="17">
    <location>
        <begin position="360"/>
        <end position="487"/>
    </location>
</feature>
<dbReference type="OrthoDB" id="1029639at2759"/>
<evidence type="ECO:0000256" key="1">
    <source>
        <dbReference type="ARBA" id="ARBA00004202"/>
    </source>
</evidence>
<dbReference type="InterPro" id="IPR035892">
    <property type="entry name" value="C2_domain_sf"/>
</dbReference>
<feature type="domain" description="C2" evidence="17">
    <location>
        <begin position="783"/>
        <end position="906"/>
    </location>
</feature>
<evidence type="ECO:0000256" key="2">
    <source>
        <dbReference type="ARBA" id="ARBA00004477"/>
    </source>
</evidence>
<dbReference type="SUPFAM" id="SSF49562">
    <property type="entry name" value="C2 domain (Calcium/lipid-binding domain, CaLB)"/>
    <property type="match status" value="3"/>
</dbReference>
<keyword evidence="5" id="KW-1003">Cell membrane</keyword>
<feature type="domain" description="SMP-LTD" evidence="18">
    <location>
        <begin position="188"/>
        <end position="369"/>
    </location>
</feature>
<dbReference type="FunFam" id="2.60.40.150:FF:000093">
    <property type="entry name" value="Extended synaptotagmin 3"/>
    <property type="match status" value="1"/>
</dbReference>
<evidence type="ECO:0000256" key="10">
    <source>
        <dbReference type="ARBA" id="ARBA00022837"/>
    </source>
</evidence>
<organism evidence="19 20">
    <name type="scientific">Strongylocentrotus purpuratus</name>
    <name type="common">Purple sea urchin</name>
    <dbReference type="NCBI Taxonomy" id="7668"/>
    <lineage>
        <taxon>Eukaryota</taxon>
        <taxon>Metazoa</taxon>
        <taxon>Echinodermata</taxon>
        <taxon>Eleutherozoa</taxon>
        <taxon>Echinozoa</taxon>
        <taxon>Echinoidea</taxon>
        <taxon>Euechinoidea</taxon>
        <taxon>Echinacea</taxon>
        <taxon>Camarodonta</taxon>
        <taxon>Echinidea</taxon>
        <taxon>Strongylocentrotidae</taxon>
        <taxon>Strongylocentrotus</taxon>
    </lineage>
</organism>
<keyword evidence="7" id="KW-0479">Metal-binding</keyword>
<dbReference type="Gene3D" id="2.60.40.150">
    <property type="entry name" value="C2 domain"/>
    <property type="match status" value="3"/>
</dbReference>
<dbReference type="GO" id="GO:0061817">
    <property type="term" value="P:endoplasmic reticulum-plasma membrane tethering"/>
    <property type="evidence" value="ECO:0007669"/>
    <property type="project" value="InterPro"/>
</dbReference>
<dbReference type="GO" id="GO:0005886">
    <property type="term" value="C:plasma membrane"/>
    <property type="evidence" value="ECO:0007669"/>
    <property type="project" value="UniProtKB-SubCell"/>
</dbReference>
<evidence type="ECO:0000256" key="5">
    <source>
        <dbReference type="ARBA" id="ARBA00022475"/>
    </source>
</evidence>
<dbReference type="CDD" id="cd04050">
    <property type="entry name" value="C2B_Synaptotagmin-like"/>
    <property type="match status" value="1"/>
</dbReference>
<dbReference type="InParanoid" id="A0A7M7PUQ0"/>
<dbReference type="PANTHER" id="PTHR45761:SF1">
    <property type="entry name" value="EXTENDED SYNAPTOTAGMIN-LIKE PROTEIN 2, ISOFORM C"/>
    <property type="match status" value="1"/>
</dbReference>
<dbReference type="AlphaFoldDB" id="A0A7M7PUQ0"/>
<dbReference type="Pfam" id="PF17047">
    <property type="entry name" value="SMP_LBD"/>
    <property type="match status" value="1"/>
</dbReference>
<dbReference type="FunFam" id="2.60.40.150:FF:000106">
    <property type="entry name" value="extended synaptotagmin-1 isoform X1"/>
    <property type="match status" value="1"/>
</dbReference>
<feature type="domain" description="C2" evidence="17">
    <location>
        <begin position="517"/>
        <end position="636"/>
    </location>
</feature>
<dbReference type="InterPro" id="IPR037752">
    <property type="entry name" value="C2C_KIAA1228"/>
</dbReference>
<dbReference type="GO" id="GO:0035091">
    <property type="term" value="F:phosphatidylinositol binding"/>
    <property type="evidence" value="ECO:0000318"/>
    <property type="project" value="GO_Central"/>
</dbReference>
<proteinExistence type="inferred from homology"/>
<evidence type="ECO:0000256" key="11">
    <source>
        <dbReference type="ARBA" id="ARBA00022989"/>
    </source>
</evidence>
<keyword evidence="20" id="KW-1185">Reference proteome</keyword>
<dbReference type="GO" id="GO:0005544">
    <property type="term" value="F:calcium-dependent phospholipid binding"/>
    <property type="evidence" value="ECO:0000318"/>
    <property type="project" value="GO_Central"/>
</dbReference>
<evidence type="ECO:0000256" key="7">
    <source>
        <dbReference type="ARBA" id="ARBA00022723"/>
    </source>
</evidence>
<dbReference type="PANTHER" id="PTHR45761">
    <property type="entry name" value="EXTENDED SYNAPTOTAGMIN-LIKE PROTEIN 2, ISOFORM C"/>
    <property type="match status" value="1"/>
</dbReference>
<dbReference type="GO" id="GO:0005789">
    <property type="term" value="C:endoplasmic reticulum membrane"/>
    <property type="evidence" value="ECO:0000318"/>
    <property type="project" value="GO_Central"/>
</dbReference>
<evidence type="ECO:0000256" key="9">
    <source>
        <dbReference type="ARBA" id="ARBA00022824"/>
    </source>
</evidence>
<evidence type="ECO:0000256" key="13">
    <source>
        <dbReference type="ARBA" id="ARBA00023121"/>
    </source>
</evidence>
<keyword evidence="10" id="KW-0106">Calcium</keyword>
<evidence type="ECO:0000256" key="14">
    <source>
        <dbReference type="ARBA" id="ARBA00023136"/>
    </source>
</evidence>
<evidence type="ECO:0000259" key="18">
    <source>
        <dbReference type="PROSITE" id="PS51847"/>
    </source>
</evidence>
<evidence type="ECO:0000313" key="19">
    <source>
        <dbReference type="EnsemblMetazoa" id="XP_030856296"/>
    </source>
</evidence>